<feature type="compositionally biased region" description="Pro residues" evidence="1">
    <location>
        <begin position="150"/>
        <end position="159"/>
    </location>
</feature>
<dbReference type="Proteomes" id="UP000230002">
    <property type="component" value="Unassembled WGS sequence"/>
</dbReference>
<dbReference type="OrthoDB" id="272703at2759"/>
<comment type="caution">
    <text evidence="3">The sequence shown here is derived from an EMBL/GenBank/DDBJ whole genome shotgun (WGS) entry which is preliminary data.</text>
</comment>
<feature type="region of interest" description="Disordered" evidence="1">
    <location>
        <begin position="68"/>
        <end position="191"/>
    </location>
</feature>
<evidence type="ECO:0000259" key="2">
    <source>
        <dbReference type="Pfam" id="PF14327"/>
    </source>
</evidence>
<feature type="domain" description="Cleavage stimulation factor subunit 2 hinge" evidence="2">
    <location>
        <begin position="5"/>
        <end position="58"/>
    </location>
</feature>
<reference evidence="3 4" key="1">
    <citation type="journal article" date="2015" name="Sci. Rep.">
        <title>Chromosome-level genome map provides insights into diverse defense mechanisms in the medicinal fungus Ganoderma sinense.</title>
        <authorList>
            <person name="Zhu Y."/>
            <person name="Xu J."/>
            <person name="Sun C."/>
            <person name="Zhou S."/>
            <person name="Xu H."/>
            <person name="Nelson D.R."/>
            <person name="Qian J."/>
            <person name="Song J."/>
            <person name="Luo H."/>
            <person name="Xiang L."/>
            <person name="Li Y."/>
            <person name="Xu Z."/>
            <person name="Ji A."/>
            <person name="Wang L."/>
            <person name="Lu S."/>
            <person name="Hayward A."/>
            <person name="Sun W."/>
            <person name="Li X."/>
            <person name="Schwartz D.C."/>
            <person name="Wang Y."/>
            <person name="Chen S."/>
        </authorList>
    </citation>
    <scope>NUCLEOTIDE SEQUENCE [LARGE SCALE GENOMIC DNA]</scope>
    <source>
        <strain evidence="3 4">ZZ0214-1</strain>
    </source>
</reference>
<dbReference type="InterPro" id="IPR038192">
    <property type="entry name" value="CSTF_C_sf"/>
</dbReference>
<dbReference type="STRING" id="1077348.A0A2G8SCP8"/>
<gene>
    <name evidence="3" type="ORF">GSI_06236</name>
</gene>
<name>A0A2G8SCP8_9APHY</name>
<sequence length="241" mass="25005">MAAQALPEEQLLELLLTLKRTTSAEAKAILNQQPQIAYALMTMMVNINAVKMEVVQETLAKYGALPGAVSASQPAAPPAIVSQPPSAIPPHMQAQMPPPRGGTPTYPSHSAGPSGGYPPQAYPGGAPPAGPSRGYGTPPPSQVPGFGTPPHAPHAPAQPPHAQGPSHAQPPPHTQLPHMSQPTPAAGAAASQLPDALAGLPEDQKALIMRVIAMTREEVYQMPPADRENIIKLRTTLGLPT</sequence>
<dbReference type="EMBL" id="AYKW01000012">
    <property type="protein sequence ID" value="PIL31534.1"/>
    <property type="molecule type" value="Genomic_DNA"/>
</dbReference>
<dbReference type="GO" id="GO:0003729">
    <property type="term" value="F:mRNA binding"/>
    <property type="evidence" value="ECO:0007669"/>
    <property type="project" value="TreeGrafter"/>
</dbReference>
<organism evidence="3 4">
    <name type="scientific">Ganoderma sinense ZZ0214-1</name>
    <dbReference type="NCBI Taxonomy" id="1077348"/>
    <lineage>
        <taxon>Eukaryota</taxon>
        <taxon>Fungi</taxon>
        <taxon>Dikarya</taxon>
        <taxon>Basidiomycota</taxon>
        <taxon>Agaricomycotina</taxon>
        <taxon>Agaricomycetes</taxon>
        <taxon>Polyporales</taxon>
        <taxon>Polyporaceae</taxon>
        <taxon>Ganoderma</taxon>
    </lineage>
</organism>
<accession>A0A2G8SCP8</accession>
<dbReference type="PANTHER" id="PTHR45735">
    <property type="entry name" value="CLEAVAGE STIMULATION FACTOR SUBUNIT 2"/>
    <property type="match status" value="1"/>
</dbReference>
<keyword evidence="4" id="KW-1185">Reference proteome</keyword>
<dbReference type="AlphaFoldDB" id="A0A2G8SCP8"/>
<feature type="compositionally biased region" description="Low complexity" evidence="1">
    <location>
        <begin position="68"/>
        <end position="85"/>
    </location>
</feature>
<protein>
    <recommendedName>
        <fullName evidence="2">Cleavage stimulation factor subunit 2 hinge domain-containing protein</fullName>
    </recommendedName>
</protein>
<evidence type="ECO:0000313" key="3">
    <source>
        <dbReference type="EMBL" id="PIL31534.1"/>
    </source>
</evidence>
<proteinExistence type="predicted"/>
<evidence type="ECO:0000313" key="4">
    <source>
        <dbReference type="Proteomes" id="UP000230002"/>
    </source>
</evidence>
<dbReference type="GO" id="GO:0005847">
    <property type="term" value="C:mRNA cleavage and polyadenylation specificity factor complex"/>
    <property type="evidence" value="ECO:0007669"/>
    <property type="project" value="TreeGrafter"/>
</dbReference>
<evidence type="ECO:0000256" key="1">
    <source>
        <dbReference type="SAM" id="MobiDB-lite"/>
    </source>
</evidence>
<dbReference type="Pfam" id="PF14327">
    <property type="entry name" value="CSTF2_hinge"/>
    <property type="match status" value="1"/>
</dbReference>
<dbReference type="Gene3D" id="1.10.20.70">
    <property type="entry name" value="Transcription termination and cleavage factor, C-terminal domain"/>
    <property type="match status" value="1"/>
</dbReference>
<dbReference type="InterPro" id="IPR025742">
    <property type="entry name" value="CSTF2_hinge"/>
</dbReference>
<dbReference type="PANTHER" id="PTHR45735:SF2">
    <property type="entry name" value="CLEAVAGE STIMULATION FACTOR SUBUNIT 2"/>
    <property type="match status" value="1"/>
</dbReference>